<evidence type="ECO:0000256" key="3">
    <source>
        <dbReference type="ARBA" id="ARBA00023015"/>
    </source>
</evidence>
<keyword evidence="10" id="KW-0282">Flagellum</keyword>
<dbReference type="EMBL" id="JAUSRO010000017">
    <property type="protein sequence ID" value="MDP9902309.1"/>
    <property type="molecule type" value="Genomic_DNA"/>
</dbReference>
<evidence type="ECO:0000256" key="4">
    <source>
        <dbReference type="ARBA" id="ARBA00023125"/>
    </source>
</evidence>
<evidence type="ECO:0000256" key="5">
    <source>
        <dbReference type="ARBA" id="ARBA00023157"/>
    </source>
</evidence>
<dbReference type="Gene3D" id="1.10.4000.10">
    <property type="entry name" value="Flagellar transcriptional activator FlhD"/>
    <property type="match status" value="1"/>
</dbReference>
<keyword evidence="6 9" id="KW-0010">Activator</keyword>
<protein>
    <recommendedName>
        <fullName evidence="9">Flagellar transcriptional regulator FlhD</fullName>
    </recommendedName>
</protein>
<keyword evidence="5 9" id="KW-1015">Disulfide bond</keyword>
<reference evidence="10 11" key="1">
    <citation type="submission" date="2023-07" db="EMBL/GenBank/DDBJ databases">
        <title>Sorghum-associated microbial communities from plants grown in Nebraska, USA.</title>
        <authorList>
            <person name="Schachtman D."/>
        </authorList>
    </citation>
    <scope>NUCLEOTIDE SEQUENCE [LARGE SCALE GENOMIC DNA]</scope>
    <source>
        <strain evidence="10 11">DS1607</strain>
    </source>
</reference>
<evidence type="ECO:0000256" key="9">
    <source>
        <dbReference type="HAMAP-Rule" id="MF_00725"/>
    </source>
</evidence>
<name>A0ABT9SD95_9BURK</name>
<keyword evidence="2 9" id="KW-1005">Bacterial flagellum biogenesis</keyword>
<feature type="disulfide bond" description="Interchain" evidence="9">
    <location>
        <position position="73"/>
    </location>
</feature>
<keyword evidence="1 9" id="KW-0963">Cytoplasm</keyword>
<evidence type="ECO:0000256" key="7">
    <source>
        <dbReference type="ARBA" id="ARBA00023163"/>
    </source>
</evidence>
<dbReference type="SUPFAM" id="SSF63592">
    <property type="entry name" value="Flagellar transcriptional activator FlhD"/>
    <property type="match status" value="1"/>
</dbReference>
<comment type="caution">
    <text evidence="10">The sequence shown here is derived from an EMBL/GenBank/DDBJ whole genome shotgun (WGS) entry which is preliminary data.</text>
</comment>
<keyword evidence="11" id="KW-1185">Reference proteome</keyword>
<evidence type="ECO:0000313" key="10">
    <source>
        <dbReference type="EMBL" id="MDP9902309.1"/>
    </source>
</evidence>
<comment type="subunit">
    <text evidence="9">Homodimer; disulfide-linked. Forms a heterohexamer composed of two FlhC and four FlhD subunits. Each FlhC binds a FlhD dimer, forming a heterotrimer, and a hexamer assembles by dimerization of two heterotrimers.</text>
</comment>
<evidence type="ECO:0000256" key="6">
    <source>
        <dbReference type="ARBA" id="ARBA00023159"/>
    </source>
</evidence>
<comment type="subcellular location">
    <subcellularLocation>
        <location evidence="9">Cytoplasm</location>
    </subcellularLocation>
</comment>
<accession>A0ABT9SD95</accession>
<proteinExistence type="inferred from homology"/>
<dbReference type="RefSeq" id="WP_307692057.1">
    <property type="nucleotide sequence ID" value="NZ_JAUSRO010000017.1"/>
</dbReference>
<dbReference type="HAMAP" id="MF_00725">
    <property type="entry name" value="FlhD"/>
    <property type="match status" value="1"/>
</dbReference>
<keyword evidence="10" id="KW-0966">Cell projection</keyword>
<dbReference type="InterPro" id="IPR023559">
    <property type="entry name" value="Flagellar_FlhD"/>
</dbReference>
<evidence type="ECO:0000313" key="11">
    <source>
        <dbReference type="Proteomes" id="UP001226867"/>
    </source>
</evidence>
<dbReference type="Pfam" id="PF05247">
    <property type="entry name" value="FlhD"/>
    <property type="match status" value="1"/>
</dbReference>
<keyword evidence="10" id="KW-0969">Cilium</keyword>
<gene>
    <name evidence="9" type="primary">flhD</name>
    <name evidence="10" type="ORF">J2W36_004586</name>
</gene>
<comment type="function">
    <text evidence="8 9">Functions in complex with FlhC as a master transcriptional regulator that regulates transcription of several flagellar and non-flagellar operons by binding to their promoter region. Activates expression of class 2 flagellar genes, including fliA, which is a flagellum-specific sigma factor that turns on the class 3 genes. Also regulates genes whose products function in a variety of physiological pathways.</text>
</comment>
<organism evidence="10 11">
    <name type="scientific">Variovorax ginsengisoli</name>
    <dbReference type="NCBI Taxonomy" id="363844"/>
    <lineage>
        <taxon>Bacteria</taxon>
        <taxon>Pseudomonadati</taxon>
        <taxon>Pseudomonadota</taxon>
        <taxon>Betaproteobacteria</taxon>
        <taxon>Burkholderiales</taxon>
        <taxon>Comamonadaceae</taxon>
        <taxon>Variovorax</taxon>
    </lineage>
</organism>
<dbReference type="Proteomes" id="UP001226867">
    <property type="component" value="Unassembled WGS sequence"/>
</dbReference>
<keyword evidence="7 9" id="KW-0804">Transcription</keyword>
<dbReference type="InterPro" id="IPR036194">
    <property type="entry name" value="FlhD_sf"/>
</dbReference>
<evidence type="ECO:0000256" key="8">
    <source>
        <dbReference type="ARBA" id="ARBA00025431"/>
    </source>
</evidence>
<sequence length="115" mass="12634">MTTFKDLNIGQADNSKEITDINLAYLLLAQRMIKEDRAMAMFRLGISRELADMLGAMSLAQVVKLAASNTLICRFRLGDHMSMSAVVGAEKDKSLQQAHMSILMGGRQMQEAALA</sequence>
<keyword evidence="3 9" id="KW-0805">Transcription regulation</keyword>
<comment type="similarity">
    <text evidence="9">Belongs to the FlhD family.</text>
</comment>
<dbReference type="NCBIfam" id="NF002783">
    <property type="entry name" value="PRK02909.1-1"/>
    <property type="match status" value="1"/>
</dbReference>
<evidence type="ECO:0000256" key="2">
    <source>
        <dbReference type="ARBA" id="ARBA00022795"/>
    </source>
</evidence>
<comment type="domain">
    <text evidence="9">The C-terminal region contains a putative helix-turn-helix (HTH) motif, suggesting that this region may bind DNA.</text>
</comment>
<evidence type="ECO:0000256" key="1">
    <source>
        <dbReference type="ARBA" id="ARBA00022490"/>
    </source>
</evidence>
<keyword evidence="4 9" id="KW-0238">DNA-binding</keyword>